<evidence type="ECO:0000313" key="2">
    <source>
        <dbReference type="Proteomes" id="UP000188268"/>
    </source>
</evidence>
<organism evidence="1 2">
    <name type="scientific">Corchorus capsularis</name>
    <name type="common">Jute</name>
    <dbReference type="NCBI Taxonomy" id="210143"/>
    <lineage>
        <taxon>Eukaryota</taxon>
        <taxon>Viridiplantae</taxon>
        <taxon>Streptophyta</taxon>
        <taxon>Embryophyta</taxon>
        <taxon>Tracheophyta</taxon>
        <taxon>Spermatophyta</taxon>
        <taxon>Magnoliopsida</taxon>
        <taxon>eudicotyledons</taxon>
        <taxon>Gunneridae</taxon>
        <taxon>Pentapetalae</taxon>
        <taxon>rosids</taxon>
        <taxon>malvids</taxon>
        <taxon>Malvales</taxon>
        <taxon>Malvaceae</taxon>
        <taxon>Grewioideae</taxon>
        <taxon>Apeibeae</taxon>
        <taxon>Corchorus</taxon>
    </lineage>
</organism>
<comment type="caution">
    <text evidence="1">The sequence shown here is derived from an EMBL/GenBank/DDBJ whole genome shotgun (WGS) entry which is preliminary data.</text>
</comment>
<dbReference type="Gramene" id="OMO84538">
    <property type="protein sequence ID" value="OMO84538"/>
    <property type="gene ID" value="CCACVL1_10780"/>
</dbReference>
<dbReference type="Proteomes" id="UP000188268">
    <property type="component" value="Unassembled WGS sequence"/>
</dbReference>
<dbReference type="EMBL" id="AWWV01009719">
    <property type="protein sequence ID" value="OMO84538.1"/>
    <property type="molecule type" value="Genomic_DNA"/>
</dbReference>
<evidence type="ECO:0000313" key="1">
    <source>
        <dbReference type="EMBL" id="OMO84538.1"/>
    </source>
</evidence>
<proteinExistence type="predicted"/>
<accession>A0A1R3IPL8</accession>
<protein>
    <submittedName>
        <fullName evidence="1">Uncharacterized protein</fullName>
    </submittedName>
</protein>
<reference evidence="1 2" key="1">
    <citation type="submission" date="2013-09" db="EMBL/GenBank/DDBJ databases">
        <title>Corchorus capsularis genome sequencing.</title>
        <authorList>
            <person name="Alam M."/>
            <person name="Haque M.S."/>
            <person name="Islam M.S."/>
            <person name="Emdad E.M."/>
            <person name="Islam M.M."/>
            <person name="Ahmed B."/>
            <person name="Halim A."/>
            <person name="Hossen Q.M.M."/>
            <person name="Hossain M.Z."/>
            <person name="Ahmed R."/>
            <person name="Khan M.M."/>
            <person name="Islam R."/>
            <person name="Rashid M.M."/>
            <person name="Khan S.A."/>
            <person name="Rahman M.S."/>
            <person name="Alam M."/>
        </authorList>
    </citation>
    <scope>NUCLEOTIDE SEQUENCE [LARGE SCALE GENOMIC DNA]</scope>
    <source>
        <strain evidence="2">cv. CVL-1</strain>
        <tissue evidence="1">Whole seedling</tissue>
    </source>
</reference>
<gene>
    <name evidence="1" type="ORF">CCACVL1_10780</name>
</gene>
<name>A0A1R3IPL8_COCAP</name>
<keyword evidence="2" id="KW-1185">Reference proteome</keyword>
<sequence length="32" mass="3232">MAAASSGIWCETIGIRGPVGAIQDEVCKHGSS</sequence>
<dbReference type="AlphaFoldDB" id="A0A1R3IPL8"/>